<sequence>MHLNTRSFLRIVIPFGVASLLSCTSREPNYHEYSITQCEKDTLIKVEGLLGFKPAKAIYLKIQGNIDDSIHISLTSIGHDMGPFFVALSKGKIDTVLKNEIYEDDYNLVYKHKNAKSGILNCEIISLLASQDTVVIK</sequence>
<evidence type="ECO:0000313" key="1">
    <source>
        <dbReference type="EMBL" id="MDI9876577.1"/>
    </source>
</evidence>
<proteinExistence type="predicted"/>
<dbReference type="PROSITE" id="PS51257">
    <property type="entry name" value="PROKAR_LIPOPROTEIN"/>
    <property type="match status" value="1"/>
</dbReference>
<evidence type="ECO:0000313" key="2">
    <source>
        <dbReference type="Proteomes" id="UP001225761"/>
    </source>
</evidence>
<name>A0ABT6Z6Q1_9BACT</name>
<organism evidence="1 2">
    <name type="scientific">Flectobacillus rivi</name>
    <dbReference type="NCBI Taxonomy" id="2984209"/>
    <lineage>
        <taxon>Bacteria</taxon>
        <taxon>Pseudomonadati</taxon>
        <taxon>Bacteroidota</taxon>
        <taxon>Cytophagia</taxon>
        <taxon>Cytophagales</taxon>
        <taxon>Flectobacillaceae</taxon>
        <taxon>Flectobacillus</taxon>
    </lineage>
</organism>
<evidence type="ECO:0008006" key="3">
    <source>
        <dbReference type="Google" id="ProtNLM"/>
    </source>
</evidence>
<gene>
    <name evidence="1" type="ORF">QM481_18695</name>
</gene>
<reference evidence="1 2" key="1">
    <citation type="submission" date="2023-05" db="EMBL/GenBank/DDBJ databases">
        <title>Novel species of genus Flectobacillus isolated from stream in China.</title>
        <authorList>
            <person name="Lu H."/>
        </authorList>
    </citation>
    <scope>NUCLEOTIDE SEQUENCE [LARGE SCALE GENOMIC DNA]</scope>
    <source>
        <strain evidence="1 2">LFS242W</strain>
    </source>
</reference>
<protein>
    <recommendedName>
        <fullName evidence="3">Lipoprotein</fullName>
    </recommendedName>
</protein>
<accession>A0ABT6Z6Q1</accession>
<comment type="caution">
    <text evidence="1">The sequence shown here is derived from an EMBL/GenBank/DDBJ whole genome shotgun (WGS) entry which is preliminary data.</text>
</comment>
<keyword evidence="2" id="KW-1185">Reference proteome</keyword>
<dbReference type="RefSeq" id="WP_283382867.1">
    <property type="nucleotide sequence ID" value="NZ_JASHIE010000014.1"/>
</dbReference>
<dbReference type="EMBL" id="JASHIE010000014">
    <property type="protein sequence ID" value="MDI9876577.1"/>
    <property type="molecule type" value="Genomic_DNA"/>
</dbReference>
<dbReference type="Proteomes" id="UP001225761">
    <property type="component" value="Unassembled WGS sequence"/>
</dbReference>